<dbReference type="STRING" id="1448308.A0A2T2N476"/>
<evidence type="ECO:0000313" key="8">
    <source>
        <dbReference type="Proteomes" id="UP000240883"/>
    </source>
</evidence>
<evidence type="ECO:0000256" key="2">
    <source>
        <dbReference type="ARBA" id="ARBA00005514"/>
    </source>
</evidence>
<dbReference type="InterPro" id="IPR006958">
    <property type="entry name" value="Mak16"/>
</dbReference>
<dbReference type="Proteomes" id="UP000240883">
    <property type="component" value="Unassembled WGS sequence"/>
</dbReference>
<feature type="compositionally biased region" description="Acidic residues" evidence="5">
    <location>
        <begin position="233"/>
        <end position="276"/>
    </location>
</feature>
<reference evidence="7 8" key="1">
    <citation type="journal article" date="2018" name="Front. Microbiol.">
        <title>Genome-Wide Analysis of Corynespora cassiicola Leaf Fall Disease Putative Effectors.</title>
        <authorList>
            <person name="Lopez D."/>
            <person name="Ribeiro S."/>
            <person name="Label P."/>
            <person name="Fumanal B."/>
            <person name="Venisse J.S."/>
            <person name="Kohler A."/>
            <person name="de Oliveira R.R."/>
            <person name="Labutti K."/>
            <person name="Lipzen A."/>
            <person name="Lail K."/>
            <person name="Bauer D."/>
            <person name="Ohm R.A."/>
            <person name="Barry K.W."/>
            <person name="Spatafora J."/>
            <person name="Grigoriev I.V."/>
            <person name="Martin F.M."/>
            <person name="Pujade-Renaud V."/>
        </authorList>
    </citation>
    <scope>NUCLEOTIDE SEQUENCE [LARGE SCALE GENOMIC DNA]</scope>
    <source>
        <strain evidence="7 8">Philippines</strain>
    </source>
</reference>
<evidence type="ECO:0000259" key="6">
    <source>
        <dbReference type="Pfam" id="PF01778"/>
    </source>
</evidence>
<dbReference type="GO" id="GO:0005730">
    <property type="term" value="C:nucleolus"/>
    <property type="evidence" value="ECO:0007669"/>
    <property type="project" value="UniProtKB-UniRule"/>
</dbReference>
<feature type="compositionally biased region" description="Acidic residues" evidence="5">
    <location>
        <begin position="212"/>
        <end position="225"/>
    </location>
</feature>
<evidence type="ECO:0000256" key="1">
    <source>
        <dbReference type="ARBA" id="ARBA00004123"/>
    </source>
</evidence>
<dbReference type="GO" id="GO:0000470">
    <property type="term" value="P:maturation of LSU-rRNA"/>
    <property type="evidence" value="ECO:0007669"/>
    <property type="project" value="TreeGrafter"/>
</dbReference>
<comment type="similarity">
    <text evidence="2 4">Belongs to the MAK16 family.</text>
</comment>
<dbReference type="PANTHER" id="PTHR23405:SF4">
    <property type="entry name" value="PROTEIN MAK16 HOMOLOG"/>
    <property type="match status" value="1"/>
</dbReference>
<evidence type="ECO:0000256" key="5">
    <source>
        <dbReference type="SAM" id="MobiDB-lite"/>
    </source>
</evidence>
<keyword evidence="8" id="KW-1185">Reference proteome</keyword>
<comment type="subcellular location">
    <subcellularLocation>
        <location evidence="1">Nucleus</location>
    </subcellularLocation>
</comment>
<name>A0A2T2N476_CORCC</name>
<gene>
    <name evidence="7" type="ORF">BS50DRAFT_506842</name>
</gene>
<dbReference type="PIRSF" id="PIRSF003352">
    <property type="entry name" value="MAK16"/>
    <property type="match status" value="1"/>
</dbReference>
<dbReference type="OrthoDB" id="10251342at2759"/>
<organism evidence="7 8">
    <name type="scientific">Corynespora cassiicola Philippines</name>
    <dbReference type="NCBI Taxonomy" id="1448308"/>
    <lineage>
        <taxon>Eukaryota</taxon>
        <taxon>Fungi</taxon>
        <taxon>Dikarya</taxon>
        <taxon>Ascomycota</taxon>
        <taxon>Pezizomycotina</taxon>
        <taxon>Dothideomycetes</taxon>
        <taxon>Pleosporomycetidae</taxon>
        <taxon>Pleosporales</taxon>
        <taxon>Corynesporascaceae</taxon>
        <taxon>Corynespora</taxon>
    </lineage>
</organism>
<evidence type="ECO:0000256" key="4">
    <source>
        <dbReference type="PIRNR" id="PIRNR003352"/>
    </source>
</evidence>
<dbReference type="AlphaFoldDB" id="A0A2T2N476"/>
<dbReference type="PANTHER" id="PTHR23405">
    <property type="entry name" value="MAINTENANCE OF KILLER 16 MAK16 PROTEIN-RELATED"/>
    <property type="match status" value="1"/>
</dbReference>
<evidence type="ECO:0000256" key="3">
    <source>
        <dbReference type="ARBA" id="ARBA00023242"/>
    </source>
</evidence>
<feature type="domain" description="Ribosomal eL28/Mak16" evidence="6">
    <location>
        <begin position="6"/>
        <end position="120"/>
    </location>
</feature>
<accession>A0A2T2N476</accession>
<dbReference type="InterPro" id="IPR029004">
    <property type="entry name" value="Ribosomal_eL28/Mak16"/>
</dbReference>
<feature type="compositionally biased region" description="Acidic residues" evidence="5">
    <location>
        <begin position="284"/>
        <end position="295"/>
    </location>
</feature>
<sequence length="348" mass="40146">MASDDLVWNVIGTDFCSFKLKTTKDQTFCRNEHNVSGFCSRQSCPLANSRYATIRADPATGNLYLYIKAIERSHLPSKWWERIKLSKNYTKALEQVDQQLQFFPKFLVHKNKQRLTRLTQVNLRIRKLAKEEERLGEKLVPRLAPKVRRREEGRERKALAAAKVERAIERVLIDRLRSGAYGDRPINVEPNVWKRVMRGLEKEGQAVKDEDRDLEDEEEYEEEYENGVGDVEYVSDIEGESDDDMEDFEDWVGGDSPDDDDDDDDDDDEDDEDDNEAPSGSDKEGEEDEPADDDTEALKKTLASLKRKRPAGPPPQAKKKPSKDSKGPRRRIEYETEREPAARQVYGM</sequence>
<dbReference type="EMBL" id="KZ678150">
    <property type="protein sequence ID" value="PSN60252.1"/>
    <property type="molecule type" value="Genomic_DNA"/>
</dbReference>
<dbReference type="FunFam" id="3.30.390.110:FF:000001">
    <property type="entry name" value="Protein MAK16 homolog"/>
    <property type="match status" value="1"/>
</dbReference>
<dbReference type="Pfam" id="PF01778">
    <property type="entry name" value="Ribosomal_L28e"/>
    <property type="match status" value="1"/>
</dbReference>
<dbReference type="GO" id="GO:0030687">
    <property type="term" value="C:preribosome, large subunit precursor"/>
    <property type="evidence" value="ECO:0007669"/>
    <property type="project" value="TreeGrafter"/>
</dbReference>
<proteinExistence type="inferred from homology"/>
<dbReference type="Pfam" id="PF04874">
    <property type="entry name" value="Mak16"/>
    <property type="match status" value="1"/>
</dbReference>
<feature type="region of interest" description="Disordered" evidence="5">
    <location>
        <begin position="204"/>
        <end position="348"/>
    </location>
</feature>
<evidence type="ECO:0000313" key="7">
    <source>
        <dbReference type="EMBL" id="PSN60252.1"/>
    </source>
</evidence>
<dbReference type="GO" id="GO:0000460">
    <property type="term" value="P:maturation of 5.8S rRNA"/>
    <property type="evidence" value="ECO:0007669"/>
    <property type="project" value="TreeGrafter"/>
</dbReference>
<keyword evidence="3 4" id="KW-0539">Nucleus</keyword>
<dbReference type="Gene3D" id="3.30.390.110">
    <property type="match status" value="1"/>
</dbReference>
<feature type="compositionally biased region" description="Basic and acidic residues" evidence="5">
    <location>
        <begin position="322"/>
        <end position="341"/>
    </location>
</feature>
<protein>
    <recommendedName>
        <fullName evidence="4">Protein MAK16</fullName>
    </recommendedName>
</protein>